<dbReference type="InterPro" id="IPR015020">
    <property type="entry name" value="Rv2525c-like_Glyco_Hydro-like"/>
</dbReference>
<gene>
    <name evidence="2" type="ORF">G3I59_24655</name>
</gene>
<dbReference type="Gene3D" id="3.20.20.80">
    <property type="entry name" value="Glycosidases"/>
    <property type="match status" value="1"/>
</dbReference>
<dbReference type="InterPro" id="IPR017853">
    <property type="entry name" value="GH"/>
</dbReference>
<dbReference type="EMBL" id="JAAGNC010000126">
    <property type="protein sequence ID" value="NEC58705.1"/>
    <property type="molecule type" value="Genomic_DNA"/>
</dbReference>
<proteinExistence type="predicted"/>
<evidence type="ECO:0000313" key="2">
    <source>
        <dbReference type="EMBL" id="NEC58705.1"/>
    </source>
</evidence>
<evidence type="ECO:0000259" key="1">
    <source>
        <dbReference type="Pfam" id="PF08924"/>
    </source>
</evidence>
<dbReference type="Pfam" id="PF08924">
    <property type="entry name" value="Rv2525c_GlyHyd-like"/>
    <property type="match status" value="1"/>
</dbReference>
<keyword evidence="3" id="KW-1185">Reference proteome</keyword>
<dbReference type="RefSeq" id="WP_067588433.1">
    <property type="nucleotide sequence ID" value="NZ_JAAGNC010000126.1"/>
</dbReference>
<dbReference type="SUPFAM" id="SSF51445">
    <property type="entry name" value="(Trans)glycosidases"/>
    <property type="match status" value="1"/>
</dbReference>
<protein>
    <submittedName>
        <fullName evidence="2">DUF1906 domain-containing protein</fullName>
    </submittedName>
</protein>
<dbReference type="Gene3D" id="1.10.101.10">
    <property type="entry name" value="PGBD-like superfamily/PGBD"/>
    <property type="match status" value="1"/>
</dbReference>
<dbReference type="InterPro" id="IPR036366">
    <property type="entry name" value="PGBDSf"/>
</dbReference>
<name>A0ABX0C0X7_9PSEU</name>
<comment type="caution">
    <text evidence="2">The sequence shown here is derived from an EMBL/GenBank/DDBJ whole genome shotgun (WGS) entry which is preliminary data.</text>
</comment>
<reference evidence="2 3" key="1">
    <citation type="submission" date="2020-01" db="EMBL/GenBank/DDBJ databases">
        <title>Insect and environment-associated Actinomycetes.</title>
        <authorList>
            <person name="Currrie C."/>
            <person name="Chevrette M."/>
            <person name="Carlson C."/>
            <person name="Stubbendieck R."/>
            <person name="Wendt-Pienkowski E."/>
        </authorList>
    </citation>
    <scope>NUCLEOTIDE SEQUENCE [LARGE SCALE GENOMIC DNA]</scope>
    <source>
        <strain evidence="2 3">SID8386</strain>
    </source>
</reference>
<organism evidence="2 3">
    <name type="scientific">Amycolatopsis rubida</name>
    <dbReference type="NCBI Taxonomy" id="112413"/>
    <lineage>
        <taxon>Bacteria</taxon>
        <taxon>Bacillati</taxon>
        <taxon>Actinomycetota</taxon>
        <taxon>Actinomycetes</taxon>
        <taxon>Pseudonocardiales</taxon>
        <taxon>Pseudonocardiaceae</taxon>
        <taxon>Amycolatopsis</taxon>
    </lineage>
</organism>
<accession>A0ABX0C0X7</accession>
<evidence type="ECO:0000313" key="3">
    <source>
        <dbReference type="Proteomes" id="UP000470404"/>
    </source>
</evidence>
<dbReference type="CDD" id="cd06418">
    <property type="entry name" value="GH25_BacA-like"/>
    <property type="match status" value="1"/>
</dbReference>
<feature type="domain" description="Rv2525c-like glycoside hydrolase-like" evidence="1">
    <location>
        <begin position="306"/>
        <end position="489"/>
    </location>
</feature>
<sequence>MADPKVLEAQKWVNATYGAVAGYRRCPEDGRPAWSTMYSLTRALQHELGIADLTDAVGPLTLSKLAEKGPLGPGFANDNIIRIAQHALFCKGYWGGDTYGRYDASTAESVNSLRSDTGVGNLIGTVDPKLFKAIFTMDAYVLLAGGTEQIRHIQQWLNGSYAGKSTYFIGPCDGLYSRDVQKALVKALQYEFGIPESDVNGNFGPATKAGLRNHPLQFGDSGIFVQLFSAACVFNGTVDNTSTAFKSTFDGKLVEWVKAFQVFSALESSGRGDYPTWAQLLISTGDQDRPAGAGDTRHHISVDRAKALKAAGYHVVGRYLDEPPDSTLDKEIQPGELEAIFAGDMRVFPIWQYNSRRLEDFTYAQGHEHARRAHDRALGYGFNAGTVIYFAVDYDATGEEITSNVVPYFLGVQAGLGTMGRRYIPGVYGSRNVCAQVSSHAYTRFSFVSGMSWGFSGNLGFPLPSNWSFNQIKEIRFSAGGDTFDWDRDVMNPRAGSDRGAGPENVNGRDSALDRVFRYIDELFAAAVRYNRGDPSLRVLEYLRYPHYVDLYDGWQTLIGDVDRDWISYAQANGPAKLDRFNDTAGGVSIDLDHLGATANAVLLKGGGSGIVPGRGDFGGWGGDLCTFYGEWRAHSEEYASGYLFCKDRLAKITVPSTFTLDDLIEDVDGYLVGTAVRNGVKITDAVRTYLGGDGPTKRFANFFALRHGGAEQTVFDLAWNMLTGNTYDDLQLTSLRWLAIKSTSGMFALAPESLPKDKLTPFVQGYAELIKTLASP</sequence>
<dbReference type="Proteomes" id="UP000470404">
    <property type="component" value="Unassembled WGS sequence"/>
</dbReference>